<dbReference type="Pfam" id="PF04307">
    <property type="entry name" value="YdjM"/>
    <property type="match status" value="1"/>
</dbReference>
<keyword evidence="1" id="KW-1133">Transmembrane helix</keyword>
<evidence type="ECO:0000313" key="3">
    <source>
        <dbReference type="Proteomes" id="UP000198775"/>
    </source>
</evidence>
<reference evidence="3" key="1">
    <citation type="submission" date="2016-10" db="EMBL/GenBank/DDBJ databases">
        <authorList>
            <person name="Varghese N."/>
            <person name="Submissions S."/>
        </authorList>
    </citation>
    <scope>NUCLEOTIDE SEQUENCE [LARGE SCALE GENOMIC DNA]</scope>
    <source>
        <strain evidence="3">IBRC-M 10043</strain>
    </source>
</reference>
<keyword evidence="2" id="KW-0378">Hydrolase</keyword>
<protein>
    <submittedName>
        <fullName evidence="2">LexA-binding, inner membrane-associated putative hydrolase</fullName>
    </submittedName>
</protein>
<proteinExistence type="predicted"/>
<feature type="transmembrane region" description="Helical" evidence="1">
    <location>
        <begin position="88"/>
        <end position="108"/>
    </location>
</feature>
<keyword evidence="3" id="KW-1185">Reference proteome</keyword>
<evidence type="ECO:0000313" key="2">
    <source>
        <dbReference type="EMBL" id="SEO40601.1"/>
    </source>
</evidence>
<organism evidence="2 3">
    <name type="scientific">Halorientalis persicus</name>
    <dbReference type="NCBI Taxonomy" id="1367881"/>
    <lineage>
        <taxon>Archaea</taxon>
        <taxon>Methanobacteriati</taxon>
        <taxon>Methanobacteriota</taxon>
        <taxon>Stenosarchaea group</taxon>
        <taxon>Halobacteria</taxon>
        <taxon>Halobacteriales</taxon>
        <taxon>Haloarculaceae</taxon>
        <taxon>Halorientalis</taxon>
    </lineage>
</organism>
<name>A0A1H8PFL6_9EURY</name>
<dbReference type="EMBL" id="FOCX01000012">
    <property type="protein sequence ID" value="SEO40601.1"/>
    <property type="molecule type" value="Genomic_DNA"/>
</dbReference>
<dbReference type="AlphaFoldDB" id="A0A1H8PFL6"/>
<dbReference type="Proteomes" id="UP000198775">
    <property type="component" value="Unassembled WGS sequence"/>
</dbReference>
<gene>
    <name evidence="2" type="ORF">SAMN05216388_101232</name>
</gene>
<keyword evidence="1" id="KW-0472">Membrane</keyword>
<evidence type="ECO:0000256" key="1">
    <source>
        <dbReference type="SAM" id="Phobius"/>
    </source>
</evidence>
<dbReference type="InterPro" id="IPR007404">
    <property type="entry name" value="YdjM-like"/>
</dbReference>
<feature type="transmembrane region" description="Helical" evidence="1">
    <location>
        <begin position="60"/>
        <end position="79"/>
    </location>
</feature>
<feature type="transmembrane region" description="Helical" evidence="1">
    <location>
        <begin position="144"/>
        <end position="163"/>
    </location>
</feature>
<keyword evidence="1" id="KW-0812">Transmembrane</keyword>
<accession>A0A1H8PFL6</accession>
<dbReference type="OrthoDB" id="206308at2157"/>
<sequence>MWPWGHAAVGYLLYTAYRRSRFDLRPHGVPVVALAAGTQLPDLIDKPLAWQFAVLPNGRSFGHSLLVAAALLVVLWAVAERLDAHESAVAFGIGYVGHLFGDALYPALAGDFYYVGFLGWPLIPAIEYNLATGGFLDHLFALDLGPLAVFELGLTVVAVGLWYRHGMPGLGVVVPGYDESIPEEQPKS</sequence>
<dbReference type="RefSeq" id="WP_092660939.1">
    <property type="nucleotide sequence ID" value="NZ_FOCX01000012.1"/>
</dbReference>
<dbReference type="GO" id="GO:0016787">
    <property type="term" value="F:hydrolase activity"/>
    <property type="evidence" value="ECO:0007669"/>
    <property type="project" value="UniProtKB-KW"/>
</dbReference>